<dbReference type="AlphaFoldDB" id="A0A6V7VSU7"/>
<name>A0A6V7VSU7_MELEN</name>
<evidence type="ECO:0000313" key="1">
    <source>
        <dbReference type="EMBL" id="CAD2177624.1"/>
    </source>
</evidence>
<comment type="caution">
    <text evidence="1">The sequence shown here is derived from an EMBL/GenBank/DDBJ whole genome shotgun (WGS) entry which is preliminary data.</text>
</comment>
<protein>
    <submittedName>
        <fullName evidence="1">Uncharacterized protein</fullName>
    </submittedName>
</protein>
<dbReference type="EMBL" id="CAJEWN010000301">
    <property type="protein sequence ID" value="CAD2177624.1"/>
    <property type="molecule type" value="Genomic_DNA"/>
</dbReference>
<reference evidence="1 2" key="1">
    <citation type="submission" date="2020-08" db="EMBL/GenBank/DDBJ databases">
        <authorList>
            <person name="Koutsovoulos G."/>
            <person name="Danchin GJ E."/>
        </authorList>
    </citation>
    <scope>NUCLEOTIDE SEQUENCE [LARGE SCALE GENOMIC DNA]</scope>
</reference>
<sequence>MHLRQNVCYKYFRRDMENIHKNSKQIWVQGRLRRKAEEHPGERTSPPYR</sequence>
<accession>A0A6V7VSU7</accession>
<gene>
    <name evidence="1" type="ORF">MENT_LOCUS29510</name>
</gene>
<organism evidence="1 2">
    <name type="scientific">Meloidogyne enterolobii</name>
    <name type="common">Root-knot nematode worm</name>
    <name type="synonym">Meloidogyne mayaguensis</name>
    <dbReference type="NCBI Taxonomy" id="390850"/>
    <lineage>
        <taxon>Eukaryota</taxon>
        <taxon>Metazoa</taxon>
        <taxon>Ecdysozoa</taxon>
        <taxon>Nematoda</taxon>
        <taxon>Chromadorea</taxon>
        <taxon>Rhabditida</taxon>
        <taxon>Tylenchina</taxon>
        <taxon>Tylenchomorpha</taxon>
        <taxon>Tylenchoidea</taxon>
        <taxon>Meloidogynidae</taxon>
        <taxon>Meloidogyninae</taxon>
        <taxon>Meloidogyne</taxon>
    </lineage>
</organism>
<dbReference type="Proteomes" id="UP000580250">
    <property type="component" value="Unassembled WGS sequence"/>
</dbReference>
<evidence type="ECO:0000313" key="2">
    <source>
        <dbReference type="Proteomes" id="UP000580250"/>
    </source>
</evidence>
<proteinExistence type="predicted"/>